<feature type="domain" description="Fatty acid desaturase" evidence="2">
    <location>
        <begin position="37"/>
        <end position="280"/>
    </location>
</feature>
<keyword evidence="1" id="KW-1133">Transmembrane helix</keyword>
<dbReference type="EMBL" id="CP037867">
    <property type="protein sequence ID" value="QBM26109.1"/>
    <property type="molecule type" value="Genomic_DNA"/>
</dbReference>
<dbReference type="KEGG" id="hpse:HPF_00370"/>
<name>A0A4P6WUH6_HYDPS</name>
<evidence type="ECO:0000256" key="1">
    <source>
        <dbReference type="SAM" id="Phobius"/>
    </source>
</evidence>
<dbReference type="PANTHER" id="PTHR12879">
    <property type="entry name" value="SPHINGOLIPID DELTA 4 DESATURASE/C-4 HYDROXYLASE PROTEIN DES2"/>
    <property type="match status" value="1"/>
</dbReference>
<proteinExistence type="predicted"/>
<keyword evidence="1" id="KW-0812">Transmembrane</keyword>
<dbReference type="GO" id="GO:0046513">
    <property type="term" value="P:ceramide biosynthetic process"/>
    <property type="evidence" value="ECO:0007669"/>
    <property type="project" value="TreeGrafter"/>
</dbReference>
<dbReference type="GO" id="GO:0042284">
    <property type="term" value="F:sphingolipid delta-4 desaturase activity"/>
    <property type="evidence" value="ECO:0007669"/>
    <property type="project" value="TreeGrafter"/>
</dbReference>
<dbReference type="Proteomes" id="UP000293912">
    <property type="component" value="Chromosome"/>
</dbReference>
<dbReference type="PANTHER" id="PTHR12879:SF8">
    <property type="entry name" value="SPHINGOLIPID DELTA(4)-DESATURASE DES1"/>
    <property type="match status" value="1"/>
</dbReference>
<evidence type="ECO:0000313" key="4">
    <source>
        <dbReference type="Proteomes" id="UP000293912"/>
    </source>
</evidence>
<protein>
    <submittedName>
        <fullName evidence="3">Fatty acid desaturase</fullName>
    </submittedName>
</protein>
<keyword evidence="1" id="KW-0472">Membrane</keyword>
<feature type="transmembrane region" description="Helical" evidence="1">
    <location>
        <begin position="12"/>
        <end position="31"/>
    </location>
</feature>
<dbReference type="GO" id="GO:0016020">
    <property type="term" value="C:membrane"/>
    <property type="evidence" value="ECO:0007669"/>
    <property type="project" value="GOC"/>
</dbReference>
<keyword evidence="4" id="KW-1185">Reference proteome</keyword>
<dbReference type="CDD" id="cd01060">
    <property type="entry name" value="Membrane-FADS-like"/>
    <property type="match status" value="1"/>
</dbReference>
<accession>A0A4P6WUH6</accession>
<dbReference type="AlphaFoldDB" id="A0A4P6WUH6"/>
<sequence length="336" mass="38172">MPALFRHADGALPNTLALAVTVLGWPAGIWMLGQSAWWLNAAGVLLVVLTLTWSAYFIHEFAHQAIFRTPQANQRWGVAMSWINGSAYASFDDLRRKHMRHHVERADVITFDHQAFLRAHPLVQRGVLALEWLHIPAVEFVMRGFVIALPFMDERKKAARGRILGVAVVRLSAWALLGWWSLKALALYALAYLLFVHLLRFADCFQHTYDAYPILDDKPIPQDKVRDRAYEQANTYSDVVGLDAKWLNLVWLNFGFHNAHHERPVAPWYQLPALHRQLYADKSPQVVTVGELLRAYHRHRVTRVLAKDYGQVLPPGTPHRADGFIGAVGVSFLTAV</sequence>
<organism evidence="3 4">
    <name type="scientific">Hydrogenophaga pseudoflava</name>
    <name type="common">Pseudomonas carboxydoflava</name>
    <dbReference type="NCBI Taxonomy" id="47421"/>
    <lineage>
        <taxon>Bacteria</taxon>
        <taxon>Pseudomonadati</taxon>
        <taxon>Pseudomonadota</taxon>
        <taxon>Betaproteobacteria</taxon>
        <taxon>Burkholderiales</taxon>
        <taxon>Comamonadaceae</taxon>
        <taxon>Hydrogenophaga</taxon>
    </lineage>
</organism>
<dbReference type="RefSeq" id="WP_207959269.1">
    <property type="nucleotide sequence ID" value="NZ_CP037867.1"/>
</dbReference>
<feature type="transmembrane region" description="Helical" evidence="1">
    <location>
        <begin position="37"/>
        <end position="58"/>
    </location>
</feature>
<gene>
    <name evidence="3" type="ORF">HPF_00370</name>
</gene>
<evidence type="ECO:0000259" key="2">
    <source>
        <dbReference type="Pfam" id="PF00487"/>
    </source>
</evidence>
<reference evidence="3 4" key="1">
    <citation type="submission" date="2019-03" db="EMBL/GenBank/DDBJ databases">
        <authorList>
            <person name="Sebastian G."/>
            <person name="Baumann P."/>
            <person name="Ruckert C."/>
            <person name="Kalinowski J."/>
            <person name="Nebel B."/>
            <person name="Takors R."/>
            <person name="Blombach B."/>
        </authorList>
    </citation>
    <scope>NUCLEOTIDE SEQUENCE [LARGE SCALE GENOMIC DNA]</scope>
    <source>
        <strain evidence="3 4">DSM 1084</strain>
    </source>
</reference>
<dbReference type="InterPro" id="IPR005804">
    <property type="entry name" value="FA_desaturase_dom"/>
</dbReference>
<dbReference type="Pfam" id="PF00487">
    <property type="entry name" value="FA_desaturase"/>
    <property type="match status" value="1"/>
</dbReference>
<evidence type="ECO:0000313" key="3">
    <source>
        <dbReference type="EMBL" id="QBM26109.1"/>
    </source>
</evidence>